<dbReference type="InterPro" id="IPR029060">
    <property type="entry name" value="PIN-like_dom_sf"/>
</dbReference>
<keyword evidence="3 6" id="KW-0479">Metal-binding</keyword>
<keyword evidence="9" id="KW-1185">Reference proteome</keyword>
<evidence type="ECO:0000256" key="1">
    <source>
        <dbReference type="ARBA" id="ARBA00022649"/>
    </source>
</evidence>
<keyword evidence="6" id="KW-0800">Toxin</keyword>
<comment type="similarity">
    <text evidence="6">Belongs to the PINc/VapC protein family.</text>
</comment>
<protein>
    <recommendedName>
        <fullName evidence="6">Ribonuclease VapC</fullName>
        <shortName evidence="6">RNase VapC</shortName>
        <ecNumber evidence="6">3.1.-.-</ecNumber>
    </recommendedName>
    <alternativeName>
        <fullName evidence="6">Toxin VapC</fullName>
    </alternativeName>
</protein>
<dbReference type="Proteomes" id="UP000298860">
    <property type="component" value="Unassembled WGS sequence"/>
</dbReference>
<keyword evidence="1 6" id="KW-1277">Toxin-antitoxin system</keyword>
<evidence type="ECO:0000256" key="6">
    <source>
        <dbReference type="HAMAP-Rule" id="MF_00265"/>
    </source>
</evidence>
<evidence type="ECO:0000256" key="2">
    <source>
        <dbReference type="ARBA" id="ARBA00022722"/>
    </source>
</evidence>
<dbReference type="GO" id="GO:0000287">
    <property type="term" value="F:magnesium ion binding"/>
    <property type="evidence" value="ECO:0007669"/>
    <property type="project" value="UniProtKB-UniRule"/>
</dbReference>
<dbReference type="AlphaFoldDB" id="A0A4D4JI03"/>
<keyword evidence="5 6" id="KW-0460">Magnesium</keyword>
<dbReference type="CDD" id="cd09874">
    <property type="entry name" value="PIN_MT3492-like"/>
    <property type="match status" value="1"/>
</dbReference>
<keyword evidence="4 6" id="KW-0378">Hydrolase</keyword>
<name>A0A4D4JI03_9PSEU</name>
<dbReference type="RefSeq" id="WP_137816927.1">
    <property type="nucleotide sequence ID" value="NZ_BJFL01000083.1"/>
</dbReference>
<dbReference type="InterPro" id="IPR002716">
    <property type="entry name" value="PIN_dom"/>
</dbReference>
<keyword evidence="2 6" id="KW-0540">Nuclease</keyword>
<dbReference type="Pfam" id="PF01850">
    <property type="entry name" value="PIN"/>
    <property type="match status" value="1"/>
</dbReference>
<evidence type="ECO:0000256" key="5">
    <source>
        <dbReference type="ARBA" id="ARBA00022842"/>
    </source>
</evidence>
<dbReference type="EMBL" id="BJFL01000083">
    <property type="protein sequence ID" value="GDY34036.1"/>
    <property type="molecule type" value="Genomic_DNA"/>
</dbReference>
<dbReference type="OrthoDB" id="1525146at2"/>
<dbReference type="GO" id="GO:0016787">
    <property type="term" value="F:hydrolase activity"/>
    <property type="evidence" value="ECO:0007669"/>
    <property type="project" value="UniProtKB-KW"/>
</dbReference>
<dbReference type="GO" id="GO:0090729">
    <property type="term" value="F:toxin activity"/>
    <property type="evidence" value="ECO:0007669"/>
    <property type="project" value="UniProtKB-KW"/>
</dbReference>
<dbReference type="HAMAP" id="MF_00265">
    <property type="entry name" value="VapC_Nob1"/>
    <property type="match status" value="1"/>
</dbReference>
<evidence type="ECO:0000313" key="9">
    <source>
        <dbReference type="Proteomes" id="UP000298860"/>
    </source>
</evidence>
<dbReference type="SUPFAM" id="SSF88723">
    <property type="entry name" value="PIN domain-like"/>
    <property type="match status" value="1"/>
</dbReference>
<evidence type="ECO:0000313" key="8">
    <source>
        <dbReference type="EMBL" id="GDY34036.1"/>
    </source>
</evidence>
<evidence type="ECO:0000256" key="4">
    <source>
        <dbReference type="ARBA" id="ARBA00022801"/>
    </source>
</evidence>
<dbReference type="EC" id="3.1.-.-" evidence="6"/>
<evidence type="ECO:0000259" key="7">
    <source>
        <dbReference type="Pfam" id="PF01850"/>
    </source>
</evidence>
<comment type="function">
    <text evidence="6">Toxic component of a toxin-antitoxin (TA) system. An RNase.</text>
</comment>
<evidence type="ECO:0000256" key="3">
    <source>
        <dbReference type="ARBA" id="ARBA00022723"/>
    </source>
</evidence>
<dbReference type="Gene3D" id="3.40.50.1010">
    <property type="entry name" value="5'-nuclease"/>
    <property type="match status" value="1"/>
</dbReference>
<proteinExistence type="inferred from homology"/>
<comment type="caution">
    <text evidence="8">The sequence shown here is derived from an EMBL/GenBank/DDBJ whole genome shotgun (WGS) entry which is preliminary data.</text>
</comment>
<accession>A0A4D4JI03</accession>
<feature type="domain" description="PIN" evidence="7">
    <location>
        <begin position="4"/>
        <end position="125"/>
    </location>
</feature>
<dbReference type="GO" id="GO:0004540">
    <property type="term" value="F:RNA nuclease activity"/>
    <property type="evidence" value="ECO:0007669"/>
    <property type="project" value="InterPro"/>
</dbReference>
<sequence length="142" mass="15476">MIGYFDTSAFVPMLVEEPSSDLCRSLWKDADAVVSTRLLYVEAAAALAQARRLGRLAELEHRAALRVLNRLWAEVEIVEVDHLLTRRAAELAYACALRGYDAVHCASAEQVDDDELVVVSGDRKLLAACAALDMATADINGT</sequence>
<comment type="cofactor">
    <cofactor evidence="6">
        <name>Mg(2+)</name>
        <dbReference type="ChEBI" id="CHEBI:18420"/>
    </cofactor>
</comment>
<feature type="binding site" evidence="6">
    <location>
        <position position="101"/>
    </location>
    <ligand>
        <name>Mg(2+)</name>
        <dbReference type="ChEBI" id="CHEBI:18420"/>
    </ligand>
</feature>
<dbReference type="InterPro" id="IPR022907">
    <property type="entry name" value="VapC_family"/>
</dbReference>
<feature type="binding site" evidence="6">
    <location>
        <position position="6"/>
    </location>
    <ligand>
        <name>Mg(2+)</name>
        <dbReference type="ChEBI" id="CHEBI:18420"/>
    </ligand>
</feature>
<gene>
    <name evidence="6" type="primary">vapC</name>
    <name evidence="8" type="ORF">GTS_56690</name>
</gene>
<reference evidence="9" key="1">
    <citation type="submission" date="2019-04" db="EMBL/GenBank/DDBJ databases">
        <title>Draft genome sequence of Pseudonocardiaceae bacterium SL3-2-4.</title>
        <authorList>
            <person name="Ningsih F."/>
            <person name="Yokota A."/>
            <person name="Sakai Y."/>
            <person name="Nanatani K."/>
            <person name="Yabe S."/>
            <person name="Oetari A."/>
            <person name="Sjamsuridzal W."/>
        </authorList>
    </citation>
    <scope>NUCLEOTIDE SEQUENCE [LARGE SCALE GENOMIC DNA]</scope>
    <source>
        <strain evidence="9">SL3-2-4</strain>
    </source>
</reference>
<organism evidence="8 9">
    <name type="scientific">Gandjariella thermophila</name>
    <dbReference type="NCBI Taxonomy" id="1931992"/>
    <lineage>
        <taxon>Bacteria</taxon>
        <taxon>Bacillati</taxon>
        <taxon>Actinomycetota</taxon>
        <taxon>Actinomycetes</taxon>
        <taxon>Pseudonocardiales</taxon>
        <taxon>Pseudonocardiaceae</taxon>
        <taxon>Gandjariella</taxon>
    </lineage>
</organism>